<dbReference type="InterPro" id="IPR001754">
    <property type="entry name" value="OMPdeCOase_dom"/>
</dbReference>
<comment type="similarity">
    <text evidence="2">Belongs to the OMP decarboxylase family. Type 2 subfamily.</text>
</comment>
<dbReference type="SUPFAM" id="SSF51366">
    <property type="entry name" value="Ribulose-phoshate binding barrel"/>
    <property type="match status" value="1"/>
</dbReference>
<dbReference type="NCBIfam" id="TIGR02127">
    <property type="entry name" value="pyrF_sub2"/>
    <property type="match status" value="1"/>
</dbReference>
<proteinExistence type="inferred from homology"/>
<evidence type="ECO:0000256" key="6">
    <source>
        <dbReference type="ARBA" id="ARBA00022975"/>
    </source>
</evidence>
<dbReference type="SMART" id="SM00934">
    <property type="entry name" value="OMPdecase"/>
    <property type="match status" value="1"/>
</dbReference>
<evidence type="ECO:0000256" key="7">
    <source>
        <dbReference type="ARBA" id="ARBA00023239"/>
    </source>
</evidence>
<dbReference type="UniPathway" id="UPA00070">
    <property type="reaction ID" value="UER00120"/>
</dbReference>
<dbReference type="InterPro" id="IPR013785">
    <property type="entry name" value="Aldolase_TIM"/>
</dbReference>
<dbReference type="InterPro" id="IPR018089">
    <property type="entry name" value="OMPdecase_AS"/>
</dbReference>
<evidence type="ECO:0000313" key="11">
    <source>
        <dbReference type="EMBL" id="CAB4704470.1"/>
    </source>
</evidence>
<accession>A0A6J6PY15</accession>
<comment type="pathway">
    <text evidence="1">Pyrimidine metabolism; UMP biosynthesis via de novo pathway; UMP from orotate: step 2/2.</text>
</comment>
<keyword evidence="5" id="KW-0210">Decarboxylase</keyword>
<gene>
    <name evidence="11" type="ORF">UFOPK2399_01578</name>
</gene>
<dbReference type="PROSITE" id="PS00156">
    <property type="entry name" value="OMPDECASE"/>
    <property type="match status" value="1"/>
</dbReference>
<feature type="domain" description="Orotidine 5'-phosphate decarboxylase" evidence="10">
    <location>
        <begin position="47"/>
        <end position="290"/>
    </location>
</feature>
<evidence type="ECO:0000256" key="3">
    <source>
        <dbReference type="ARBA" id="ARBA00012321"/>
    </source>
</evidence>
<dbReference type="Gene3D" id="3.20.20.70">
    <property type="entry name" value="Aldolase class I"/>
    <property type="match status" value="1"/>
</dbReference>
<dbReference type="GO" id="GO:0004590">
    <property type="term" value="F:orotidine-5'-phosphate decarboxylase activity"/>
    <property type="evidence" value="ECO:0007669"/>
    <property type="project" value="UniProtKB-EC"/>
</dbReference>
<sequence>MRPLRCFRPETMRRQGVGVAPKLKGMSDDVIAFADRLAAEVKRKQSQLVVGLDPRPDLLPVELRGDVARFCCGIIDAVAPHAVGVKPQLAFFEALGSRGIAAFEEVCEYSRRAGLLVIADGKRGDIGATARAYADAYLEGEPPIADALTVNPYLGRESIEPYLAAARRYGAAIFCLVKTSNAGGDIQDVTLSDGRPLWHHVAEHVADWGSELIGESGLSAVGAVVGATHPRAVAEARKMMPNTILLLPGVGAQGADPADLARAFRAGPASALVNASRSVIFAYRETGDDYRAAAGAEAARLRSELWAVSGW</sequence>
<dbReference type="Pfam" id="PF00215">
    <property type="entry name" value="OMPdecase"/>
    <property type="match status" value="1"/>
</dbReference>
<evidence type="ECO:0000256" key="1">
    <source>
        <dbReference type="ARBA" id="ARBA00004861"/>
    </source>
</evidence>
<dbReference type="HAMAP" id="MF_01215">
    <property type="entry name" value="OMPdecase_type2"/>
    <property type="match status" value="1"/>
</dbReference>
<comment type="catalytic activity">
    <reaction evidence="9">
        <text>orotidine 5'-phosphate + H(+) = UMP + CO2</text>
        <dbReference type="Rhea" id="RHEA:11596"/>
        <dbReference type="ChEBI" id="CHEBI:15378"/>
        <dbReference type="ChEBI" id="CHEBI:16526"/>
        <dbReference type="ChEBI" id="CHEBI:57538"/>
        <dbReference type="ChEBI" id="CHEBI:57865"/>
        <dbReference type="EC" id="4.1.1.23"/>
    </reaction>
</comment>
<dbReference type="EC" id="4.1.1.23" evidence="3"/>
<evidence type="ECO:0000259" key="10">
    <source>
        <dbReference type="SMART" id="SM00934"/>
    </source>
</evidence>
<reference evidence="11" key="1">
    <citation type="submission" date="2020-05" db="EMBL/GenBank/DDBJ databases">
        <authorList>
            <person name="Chiriac C."/>
            <person name="Salcher M."/>
            <person name="Ghai R."/>
            <person name="Kavagutti S V."/>
        </authorList>
    </citation>
    <scope>NUCLEOTIDE SEQUENCE</scope>
</reference>
<organism evidence="11">
    <name type="scientific">freshwater metagenome</name>
    <dbReference type="NCBI Taxonomy" id="449393"/>
    <lineage>
        <taxon>unclassified sequences</taxon>
        <taxon>metagenomes</taxon>
        <taxon>ecological metagenomes</taxon>
    </lineage>
</organism>
<evidence type="ECO:0000256" key="9">
    <source>
        <dbReference type="ARBA" id="ARBA00049157"/>
    </source>
</evidence>
<dbReference type="InterPro" id="IPR011060">
    <property type="entry name" value="RibuloseP-bd_barrel"/>
</dbReference>
<name>A0A6J6PY15_9ZZZZ</name>
<dbReference type="CDD" id="cd04725">
    <property type="entry name" value="OMP_decarboxylase_like"/>
    <property type="match status" value="1"/>
</dbReference>
<dbReference type="AlphaFoldDB" id="A0A6J6PY15"/>
<dbReference type="GO" id="GO:0006207">
    <property type="term" value="P:'de novo' pyrimidine nucleobase biosynthetic process"/>
    <property type="evidence" value="ECO:0007669"/>
    <property type="project" value="InterPro"/>
</dbReference>
<dbReference type="EMBL" id="CAEZXP010000005">
    <property type="protein sequence ID" value="CAB4704470.1"/>
    <property type="molecule type" value="Genomic_DNA"/>
</dbReference>
<dbReference type="InterPro" id="IPR011995">
    <property type="entry name" value="OMPdecase_type-2"/>
</dbReference>
<dbReference type="GO" id="GO:0044205">
    <property type="term" value="P:'de novo' UMP biosynthetic process"/>
    <property type="evidence" value="ECO:0007669"/>
    <property type="project" value="UniProtKB-UniPathway"/>
</dbReference>
<protein>
    <recommendedName>
        <fullName evidence="4">Orotidine 5'-phosphate decarboxylase</fullName>
        <ecNumber evidence="3">4.1.1.23</ecNumber>
    </recommendedName>
    <alternativeName>
        <fullName evidence="8">OMP decarboxylase</fullName>
    </alternativeName>
</protein>
<keyword evidence="7" id="KW-0456">Lyase</keyword>
<evidence type="ECO:0000256" key="4">
    <source>
        <dbReference type="ARBA" id="ARBA00021923"/>
    </source>
</evidence>
<evidence type="ECO:0000256" key="8">
    <source>
        <dbReference type="ARBA" id="ARBA00033428"/>
    </source>
</evidence>
<evidence type="ECO:0000256" key="2">
    <source>
        <dbReference type="ARBA" id="ARBA00008847"/>
    </source>
</evidence>
<evidence type="ECO:0000256" key="5">
    <source>
        <dbReference type="ARBA" id="ARBA00022793"/>
    </source>
</evidence>
<dbReference type="PANTHER" id="PTHR43375:SF1">
    <property type="entry name" value="OROTIDINE 5'-PHOSPHATE DECARBOXYLASE"/>
    <property type="match status" value="1"/>
</dbReference>
<dbReference type="PANTHER" id="PTHR43375">
    <property type="entry name" value="OROTIDINE 5'-PHOSPHATE DECARBOXYLASE"/>
    <property type="match status" value="1"/>
</dbReference>
<keyword evidence="6" id="KW-0665">Pyrimidine biosynthesis</keyword>